<evidence type="ECO:0000256" key="1">
    <source>
        <dbReference type="SAM" id="Coils"/>
    </source>
</evidence>
<protein>
    <submittedName>
        <fullName evidence="4">Uncharacterized protein</fullName>
    </submittedName>
</protein>
<sequence>MSKCQQTNYLNLFCQVYDEVFSLTYNQSELSVLEKMDIITIGGLVAVVAIVIGSCFTIYKLLTRETTFEEVYGNDMAKPLVAEKGKAKGKRNHSKRQSPKKETDNKEVHVSEDDEASGDFVVVKQMEEATKELNLVSSSTSEVNDELENLRIENAELKKEKSEQAEKLVAFEEMIKNKTIEAKQMDDENKKLRSKNDQFSSQLEKQLKDLEHLRAENDQLKREKNEQDERHVIFEQTVKNKLIETHQLGDENKKLRLKCEQFCEQLEKKKTEIAKFCEDRDVAMKEVLKLREERDLAKTFMEKAAADIHSKDIMIRNMETNFEHQRQALQIEFNWLNANGQLANELTNANEFVRDLEYKKSQVEQKLVDEQKIRSDAYAQIEKLKVEMSHASELYNNLQAKFEAVQAENEKLVSVNTELKKEATHFQSQNKAMSQSSAELDQFKVTIAELNTKLDQQRSRNQELRDANYKLMDTVKLLQSSKSLVNGTPPIANGGISGSHVGQDSAVVEKLALENKQFKSTLDSLNKQLEEVSKIALEVEIDRDAKVAQIEKMLNEAKS</sequence>
<dbReference type="AlphaFoldDB" id="A0A6V7X6Q6"/>
<feature type="compositionally biased region" description="Basic residues" evidence="2">
    <location>
        <begin position="87"/>
        <end position="98"/>
    </location>
</feature>
<feature type="coiled-coil region" evidence="1">
    <location>
        <begin position="381"/>
        <end position="467"/>
    </location>
</feature>
<feature type="compositionally biased region" description="Basic and acidic residues" evidence="2">
    <location>
        <begin position="99"/>
        <end position="111"/>
    </location>
</feature>
<evidence type="ECO:0000313" key="4">
    <source>
        <dbReference type="EMBL" id="CAD2194852.1"/>
    </source>
</evidence>
<feature type="region of interest" description="Disordered" evidence="2">
    <location>
        <begin position="83"/>
        <end position="114"/>
    </location>
</feature>
<gene>
    <name evidence="4" type="ORF">MENT_LOCUS47902</name>
</gene>
<evidence type="ECO:0000256" key="3">
    <source>
        <dbReference type="SAM" id="Phobius"/>
    </source>
</evidence>
<keyword evidence="3" id="KW-1133">Transmembrane helix</keyword>
<keyword evidence="1" id="KW-0175">Coiled coil</keyword>
<proteinExistence type="predicted"/>
<dbReference type="Proteomes" id="UP000580250">
    <property type="component" value="Unassembled WGS sequence"/>
</dbReference>
<feature type="coiled-coil region" evidence="1">
    <location>
        <begin position="508"/>
        <end position="542"/>
    </location>
</feature>
<organism evidence="4 5">
    <name type="scientific">Meloidogyne enterolobii</name>
    <name type="common">Root-knot nematode worm</name>
    <name type="synonym">Meloidogyne mayaguensis</name>
    <dbReference type="NCBI Taxonomy" id="390850"/>
    <lineage>
        <taxon>Eukaryota</taxon>
        <taxon>Metazoa</taxon>
        <taxon>Ecdysozoa</taxon>
        <taxon>Nematoda</taxon>
        <taxon>Chromadorea</taxon>
        <taxon>Rhabditida</taxon>
        <taxon>Tylenchina</taxon>
        <taxon>Tylenchomorpha</taxon>
        <taxon>Tylenchoidea</taxon>
        <taxon>Meloidogynidae</taxon>
        <taxon>Meloidogyninae</taxon>
        <taxon>Meloidogyne</taxon>
    </lineage>
</organism>
<evidence type="ECO:0000313" key="5">
    <source>
        <dbReference type="Proteomes" id="UP000580250"/>
    </source>
</evidence>
<feature type="coiled-coil region" evidence="1">
    <location>
        <begin position="140"/>
        <end position="272"/>
    </location>
</feature>
<keyword evidence="3" id="KW-0472">Membrane</keyword>
<keyword evidence="3" id="KW-0812">Transmembrane</keyword>
<dbReference type="EMBL" id="CAJEWN010001152">
    <property type="protein sequence ID" value="CAD2194852.1"/>
    <property type="molecule type" value="Genomic_DNA"/>
</dbReference>
<reference evidence="4 5" key="1">
    <citation type="submission" date="2020-08" db="EMBL/GenBank/DDBJ databases">
        <authorList>
            <person name="Koutsovoulos G."/>
            <person name="Danchin GJ E."/>
        </authorList>
    </citation>
    <scope>NUCLEOTIDE SEQUENCE [LARGE SCALE GENOMIC DNA]</scope>
</reference>
<comment type="caution">
    <text evidence="4">The sequence shown here is derived from an EMBL/GenBank/DDBJ whole genome shotgun (WGS) entry which is preliminary data.</text>
</comment>
<feature type="transmembrane region" description="Helical" evidence="3">
    <location>
        <begin position="38"/>
        <end position="59"/>
    </location>
</feature>
<accession>A0A6V7X6Q6</accession>
<name>A0A6V7X6Q6_MELEN</name>
<evidence type="ECO:0000256" key="2">
    <source>
        <dbReference type="SAM" id="MobiDB-lite"/>
    </source>
</evidence>